<dbReference type="SUPFAM" id="SSF55729">
    <property type="entry name" value="Acyl-CoA N-acyltransferases (Nat)"/>
    <property type="match status" value="1"/>
</dbReference>
<evidence type="ECO:0000313" key="3">
    <source>
        <dbReference type="Proteomes" id="UP000298458"/>
    </source>
</evidence>
<dbReference type="OrthoDB" id="343546at2"/>
<dbReference type="Gene3D" id="3.40.630.30">
    <property type="match status" value="1"/>
</dbReference>
<feature type="domain" description="N-acetyltransferase" evidence="1">
    <location>
        <begin position="148"/>
        <end position="276"/>
    </location>
</feature>
<keyword evidence="3" id="KW-1185">Reference proteome</keyword>
<reference evidence="2" key="1">
    <citation type="journal article" date="2019" name="PLoS Negl. Trop. Dis.">
        <title>Revisiting the worldwide diversity of Leptospira species in the environment.</title>
        <authorList>
            <person name="Vincent A.T."/>
            <person name="Schiettekatte O."/>
            <person name="Bourhy P."/>
            <person name="Veyrier F.J."/>
            <person name="Picardeau M."/>
        </authorList>
    </citation>
    <scope>NUCLEOTIDE SEQUENCE [LARGE SCALE GENOMIC DNA]</scope>
    <source>
        <strain evidence="2">SSW15</strain>
    </source>
</reference>
<dbReference type="InterPro" id="IPR016181">
    <property type="entry name" value="Acyl_CoA_acyltransferase"/>
</dbReference>
<dbReference type="GO" id="GO:0016747">
    <property type="term" value="F:acyltransferase activity, transferring groups other than amino-acyl groups"/>
    <property type="evidence" value="ECO:0007669"/>
    <property type="project" value="InterPro"/>
</dbReference>
<dbReference type="PROSITE" id="PS51186">
    <property type="entry name" value="GNAT"/>
    <property type="match status" value="1"/>
</dbReference>
<organism evidence="2 3">
    <name type="scientific">Leptospira fletcheri</name>
    <dbReference type="NCBI Taxonomy" id="2484981"/>
    <lineage>
        <taxon>Bacteria</taxon>
        <taxon>Pseudomonadati</taxon>
        <taxon>Spirochaetota</taxon>
        <taxon>Spirochaetia</taxon>
        <taxon>Leptospirales</taxon>
        <taxon>Leptospiraceae</taxon>
        <taxon>Leptospira</taxon>
    </lineage>
</organism>
<dbReference type="InterPro" id="IPR000182">
    <property type="entry name" value="GNAT_dom"/>
</dbReference>
<evidence type="ECO:0000313" key="2">
    <source>
        <dbReference type="EMBL" id="TGK11476.1"/>
    </source>
</evidence>
<dbReference type="Proteomes" id="UP000298458">
    <property type="component" value="Unassembled WGS sequence"/>
</dbReference>
<comment type="caution">
    <text evidence="2">The sequence shown here is derived from an EMBL/GenBank/DDBJ whole genome shotgun (WGS) entry which is preliminary data.</text>
</comment>
<dbReference type="Pfam" id="PF13673">
    <property type="entry name" value="Acetyltransf_10"/>
    <property type="match status" value="1"/>
</dbReference>
<keyword evidence="2" id="KW-0808">Transferase</keyword>
<sequence length="276" mass="31640">MTHCYMPERSFGKGSRPERSPCAGKIMIPSEEKIVFENPYRLHSTMTRIAELSPSETEQAIFFPNPYSSWFERTVLKREIRSQDLELGSLLLPESANKSILLTWNSDPAMEKHIRDAGYTVYESQEGMILTERTILPESKWKGDPSIVVSRIEDEEEIPVWLGIVNDAFGSFDESDLYKRAFRQEVLEFYAVYSKKIMVSTALIFADSDSIGLYSVTTSPEYKNRGFASFLVSEILREYRAEIPVTLQATRAGKSIYERLGFRSLGKFLHWSKLPS</sequence>
<gene>
    <name evidence="2" type="ORF">EHO60_03985</name>
</gene>
<evidence type="ECO:0000259" key="1">
    <source>
        <dbReference type="PROSITE" id="PS51186"/>
    </source>
</evidence>
<proteinExistence type="predicted"/>
<dbReference type="AlphaFoldDB" id="A0A4R9GH86"/>
<accession>A0A4R9GH86</accession>
<dbReference type="EMBL" id="RQET01000004">
    <property type="protein sequence ID" value="TGK11476.1"/>
    <property type="molecule type" value="Genomic_DNA"/>
</dbReference>
<name>A0A4R9GH86_9LEPT</name>
<protein>
    <submittedName>
        <fullName evidence="2">GNAT family N-acetyltransferase</fullName>
    </submittedName>
</protein>